<gene>
    <name evidence="5" type="ORF">NECHADRAFT_75610</name>
</gene>
<keyword evidence="3" id="KW-0663">Pyridoxal phosphate</keyword>
<proteinExistence type="inferred from homology"/>
<dbReference type="Gene3D" id="3.40.640.10">
    <property type="entry name" value="Type I PLP-dependent aspartate aminotransferase-like (Major domain)"/>
    <property type="match status" value="1"/>
</dbReference>
<dbReference type="InterPro" id="IPR001597">
    <property type="entry name" value="ArAA_b-elim_lyase/Thr_aldolase"/>
</dbReference>
<dbReference type="GO" id="GO:0016829">
    <property type="term" value="F:lyase activity"/>
    <property type="evidence" value="ECO:0007669"/>
    <property type="project" value="InterPro"/>
</dbReference>
<dbReference type="HOGENOM" id="CLU_049619_1_0_1"/>
<dbReference type="PANTHER" id="PTHR48097:SF5">
    <property type="entry name" value="LOW SPECIFICITY L-THREONINE ALDOLASE"/>
    <property type="match status" value="1"/>
</dbReference>
<dbReference type="STRING" id="660122.C7YJA4"/>
<dbReference type="VEuPathDB" id="FungiDB:NECHADRAFT_75610"/>
<evidence type="ECO:0000313" key="6">
    <source>
        <dbReference type="Proteomes" id="UP000005206"/>
    </source>
</evidence>
<dbReference type="GO" id="GO:0006520">
    <property type="term" value="P:amino acid metabolic process"/>
    <property type="evidence" value="ECO:0007669"/>
    <property type="project" value="InterPro"/>
</dbReference>
<dbReference type="OrthoDB" id="10261951at2759"/>
<dbReference type="Proteomes" id="UP000005206">
    <property type="component" value="Chromosome 1"/>
</dbReference>
<dbReference type="Pfam" id="PF01212">
    <property type="entry name" value="Beta_elim_lyase"/>
    <property type="match status" value="1"/>
</dbReference>
<name>C7YJA4_FUSV7</name>
<dbReference type="RefSeq" id="XP_003053950.1">
    <property type="nucleotide sequence ID" value="XM_003053904.1"/>
</dbReference>
<dbReference type="InterPro" id="IPR015424">
    <property type="entry name" value="PyrdxlP-dep_Trfase"/>
</dbReference>
<evidence type="ECO:0000256" key="1">
    <source>
        <dbReference type="ARBA" id="ARBA00001933"/>
    </source>
</evidence>
<organism evidence="5 6">
    <name type="scientific">Fusarium vanettenii (strain ATCC MYA-4622 / CBS 123669 / FGSC 9596 / NRRL 45880 / 77-13-4)</name>
    <name type="common">Fusarium solani subsp. pisi</name>
    <dbReference type="NCBI Taxonomy" id="660122"/>
    <lineage>
        <taxon>Eukaryota</taxon>
        <taxon>Fungi</taxon>
        <taxon>Dikarya</taxon>
        <taxon>Ascomycota</taxon>
        <taxon>Pezizomycotina</taxon>
        <taxon>Sordariomycetes</taxon>
        <taxon>Hypocreomycetidae</taxon>
        <taxon>Hypocreales</taxon>
        <taxon>Nectriaceae</taxon>
        <taxon>Fusarium</taxon>
        <taxon>Fusarium solani species complex</taxon>
        <taxon>Fusarium vanettenii</taxon>
    </lineage>
</organism>
<evidence type="ECO:0000256" key="2">
    <source>
        <dbReference type="ARBA" id="ARBA00006966"/>
    </source>
</evidence>
<dbReference type="eggNOG" id="KOG1368">
    <property type="taxonomic scope" value="Eukaryota"/>
</dbReference>
<keyword evidence="6" id="KW-1185">Reference proteome</keyword>
<comment type="cofactor">
    <cofactor evidence="1">
        <name>pyridoxal 5'-phosphate</name>
        <dbReference type="ChEBI" id="CHEBI:597326"/>
    </cofactor>
</comment>
<evidence type="ECO:0000256" key="3">
    <source>
        <dbReference type="ARBA" id="ARBA00022898"/>
    </source>
</evidence>
<feature type="domain" description="Aromatic amino acid beta-eliminating lyase/threonine aldolase" evidence="4">
    <location>
        <begin position="54"/>
        <end position="256"/>
    </location>
</feature>
<dbReference type="EMBL" id="GG698896">
    <property type="protein sequence ID" value="EEU48237.1"/>
    <property type="molecule type" value="Genomic_DNA"/>
</dbReference>
<dbReference type="InParanoid" id="C7YJA4"/>
<dbReference type="KEGG" id="nhe:NECHADRAFT_75610"/>
<protein>
    <recommendedName>
        <fullName evidence="4">Aromatic amino acid beta-eliminating lyase/threonine aldolase domain-containing protein</fullName>
    </recommendedName>
</protein>
<accession>C7YJA4</accession>
<dbReference type="PANTHER" id="PTHR48097">
    <property type="entry name" value="L-THREONINE ALDOLASE-RELATED"/>
    <property type="match status" value="1"/>
</dbReference>
<dbReference type="AlphaFoldDB" id="C7YJA4"/>
<sequence length="298" mass="32719">MNTATWPGTVSERNRATLPLPFISLQVAPSPTSSPSAAACAHTRPSSRRVLVTSRCGRRAEAIGHKIITVPSLDGKVTPESISNALANNAHYPHMAKPRLVYVSNATEMGTLYTKAELSAISDLCKQRGLLLYLDGARLGAALSAPKNDLTLPDLVQLTDIFWIGGTKVGMLLGEAIIISNPLLAEDFSFHVKQRGGLLAKGRTLGVQFLEMFSTNLFFDLAQHTNEMAQLLSSRIQDAGYKLAAETETNQVFAILPNSLLSTLQEQFQFYIWEKMDDEHTMVRLVLLKKDISKPEPR</sequence>
<reference evidence="5 6" key="1">
    <citation type="journal article" date="2009" name="PLoS Genet.">
        <title>The genome of Nectria haematococca: contribution of supernumerary chromosomes to gene expansion.</title>
        <authorList>
            <person name="Coleman J.J."/>
            <person name="Rounsley S.D."/>
            <person name="Rodriguez-Carres M."/>
            <person name="Kuo A."/>
            <person name="Wasmann C.C."/>
            <person name="Grimwood J."/>
            <person name="Schmutz J."/>
            <person name="Taga M."/>
            <person name="White G.J."/>
            <person name="Zhou S."/>
            <person name="Schwartz D.C."/>
            <person name="Freitag M."/>
            <person name="Ma L.J."/>
            <person name="Danchin E.G."/>
            <person name="Henrissat B."/>
            <person name="Coutinho P.M."/>
            <person name="Nelson D.R."/>
            <person name="Straney D."/>
            <person name="Napoli C.A."/>
            <person name="Barker B.M."/>
            <person name="Gribskov M."/>
            <person name="Rep M."/>
            <person name="Kroken S."/>
            <person name="Molnar I."/>
            <person name="Rensing C."/>
            <person name="Kennell J.C."/>
            <person name="Zamora J."/>
            <person name="Farman M.L."/>
            <person name="Selker E.U."/>
            <person name="Salamov A."/>
            <person name="Shapiro H."/>
            <person name="Pangilinan J."/>
            <person name="Lindquist E."/>
            <person name="Lamers C."/>
            <person name="Grigoriev I.V."/>
            <person name="Geiser D.M."/>
            <person name="Covert S.F."/>
            <person name="Temporini E."/>
            <person name="Vanetten H.D."/>
        </authorList>
    </citation>
    <scope>NUCLEOTIDE SEQUENCE [LARGE SCALE GENOMIC DNA]</scope>
    <source>
        <strain evidence="6">ATCC MYA-4622 / CBS 123669 / FGSC 9596 / NRRL 45880 / 77-13-4</strain>
    </source>
</reference>
<dbReference type="InterPro" id="IPR015422">
    <property type="entry name" value="PyrdxlP-dep_Trfase_small"/>
</dbReference>
<evidence type="ECO:0000313" key="5">
    <source>
        <dbReference type="EMBL" id="EEU48237.1"/>
    </source>
</evidence>
<dbReference type="GeneID" id="9676579"/>
<dbReference type="Gene3D" id="3.90.1150.10">
    <property type="entry name" value="Aspartate Aminotransferase, domain 1"/>
    <property type="match status" value="1"/>
</dbReference>
<dbReference type="SUPFAM" id="SSF53383">
    <property type="entry name" value="PLP-dependent transferases"/>
    <property type="match status" value="1"/>
</dbReference>
<evidence type="ECO:0000259" key="4">
    <source>
        <dbReference type="Pfam" id="PF01212"/>
    </source>
</evidence>
<comment type="similarity">
    <text evidence="2">Belongs to the threonine aldolase family.</text>
</comment>
<dbReference type="InterPro" id="IPR015421">
    <property type="entry name" value="PyrdxlP-dep_Trfase_major"/>
</dbReference>